<accession>A0A5C6RH35</accession>
<organism evidence="3 4">
    <name type="scientific">Phaeodactylibacter luteus</name>
    <dbReference type="NCBI Taxonomy" id="1564516"/>
    <lineage>
        <taxon>Bacteria</taxon>
        <taxon>Pseudomonadati</taxon>
        <taxon>Bacteroidota</taxon>
        <taxon>Saprospiria</taxon>
        <taxon>Saprospirales</taxon>
        <taxon>Haliscomenobacteraceae</taxon>
        <taxon>Phaeodactylibacter</taxon>
    </lineage>
</organism>
<sequence>MKQIANSARCNLVAALLFILPSLAAAQVTVYASSHTVLPDENFTVSIKAINFDSIAGCQFSVSWDTTLFRLQEAGNLNENLSTIVENFNYSEADSGYLGFLWFEPAVQPISLEDDATLFTMDFEVLEDNTTLDSIRFTDFPVVVEFANANEQTLDVSFIPGAVQIDGINSIRRRNAAAWLTITSGPNPFQKVTSVTLDFKQGTEAEVVIYDAQGQQISRVSNYYAPGQHLFEVDAENLGGAGAYVLRVTADEFELSHKLLLAR</sequence>
<feature type="chain" id="PRO_5022733400" evidence="1">
    <location>
        <begin position="27"/>
        <end position="263"/>
    </location>
</feature>
<evidence type="ECO:0000313" key="4">
    <source>
        <dbReference type="Proteomes" id="UP000321580"/>
    </source>
</evidence>
<feature type="domain" description="Cohesin" evidence="2">
    <location>
        <begin position="36"/>
        <end position="165"/>
    </location>
</feature>
<dbReference type="RefSeq" id="WP_147169705.1">
    <property type="nucleotide sequence ID" value="NZ_VOOR01000115.1"/>
</dbReference>
<comment type="caution">
    <text evidence="3">The sequence shown here is derived from an EMBL/GenBank/DDBJ whole genome shotgun (WGS) entry which is preliminary data.</text>
</comment>
<dbReference type="AlphaFoldDB" id="A0A5C6RH35"/>
<keyword evidence="1" id="KW-0732">Signal</keyword>
<dbReference type="Pfam" id="PF00963">
    <property type="entry name" value="Cohesin"/>
    <property type="match status" value="1"/>
</dbReference>
<dbReference type="Gene3D" id="2.60.40.680">
    <property type="match status" value="1"/>
</dbReference>
<dbReference type="NCBIfam" id="TIGR04183">
    <property type="entry name" value="Por_Secre_tail"/>
    <property type="match status" value="1"/>
</dbReference>
<dbReference type="SUPFAM" id="SSF49384">
    <property type="entry name" value="Carbohydrate-binding domain"/>
    <property type="match status" value="1"/>
</dbReference>
<gene>
    <name evidence="3" type="ORF">FRY97_21625</name>
</gene>
<reference evidence="3 4" key="1">
    <citation type="submission" date="2019-08" db="EMBL/GenBank/DDBJ databases">
        <title>Genome of Phaeodactylibacter luteus.</title>
        <authorList>
            <person name="Bowman J.P."/>
        </authorList>
    </citation>
    <scope>NUCLEOTIDE SEQUENCE [LARGE SCALE GENOMIC DNA]</scope>
    <source>
        <strain evidence="3 4">KCTC 42180</strain>
    </source>
</reference>
<dbReference type="GO" id="GO:0000272">
    <property type="term" value="P:polysaccharide catabolic process"/>
    <property type="evidence" value="ECO:0007669"/>
    <property type="project" value="InterPro"/>
</dbReference>
<dbReference type="InterPro" id="IPR026444">
    <property type="entry name" value="Secre_tail"/>
</dbReference>
<evidence type="ECO:0000259" key="2">
    <source>
        <dbReference type="Pfam" id="PF00963"/>
    </source>
</evidence>
<dbReference type="InterPro" id="IPR002102">
    <property type="entry name" value="Cohesin_dom"/>
</dbReference>
<keyword evidence="4" id="KW-1185">Reference proteome</keyword>
<dbReference type="Proteomes" id="UP000321580">
    <property type="component" value="Unassembled WGS sequence"/>
</dbReference>
<evidence type="ECO:0000313" key="3">
    <source>
        <dbReference type="EMBL" id="TXB58099.1"/>
    </source>
</evidence>
<dbReference type="CDD" id="cd08548">
    <property type="entry name" value="Type_I_cohesin_like"/>
    <property type="match status" value="1"/>
</dbReference>
<dbReference type="InterPro" id="IPR008965">
    <property type="entry name" value="CBM2/CBM3_carb-bd_dom_sf"/>
</dbReference>
<evidence type="ECO:0000256" key="1">
    <source>
        <dbReference type="SAM" id="SignalP"/>
    </source>
</evidence>
<proteinExistence type="predicted"/>
<dbReference type="OrthoDB" id="1492424at2"/>
<feature type="signal peptide" evidence="1">
    <location>
        <begin position="1"/>
        <end position="26"/>
    </location>
</feature>
<dbReference type="GO" id="GO:0030246">
    <property type="term" value="F:carbohydrate binding"/>
    <property type="evidence" value="ECO:0007669"/>
    <property type="project" value="InterPro"/>
</dbReference>
<dbReference type="EMBL" id="VOOR01000115">
    <property type="protein sequence ID" value="TXB58099.1"/>
    <property type="molecule type" value="Genomic_DNA"/>
</dbReference>
<name>A0A5C6RH35_9BACT</name>
<protein>
    <submittedName>
        <fullName evidence="3">T9SS type A sorting domain-containing protein</fullName>
    </submittedName>
</protein>